<dbReference type="SUPFAM" id="SSF48113">
    <property type="entry name" value="Heme-dependent peroxidases"/>
    <property type="match status" value="1"/>
</dbReference>
<dbReference type="Pfam" id="PF03098">
    <property type="entry name" value="An_peroxidase"/>
    <property type="match status" value="2"/>
</dbReference>
<dbReference type="InterPro" id="IPR010255">
    <property type="entry name" value="Haem_peroxidase_sf"/>
</dbReference>
<dbReference type="PANTHER" id="PTHR11903">
    <property type="entry name" value="PROSTAGLANDIN G/H SYNTHASE"/>
    <property type="match status" value="1"/>
</dbReference>
<evidence type="ECO:0000256" key="3">
    <source>
        <dbReference type="ARBA" id="ARBA00023002"/>
    </source>
</evidence>
<dbReference type="InterPro" id="IPR034812">
    <property type="entry name" value="Ppo-like_N"/>
</dbReference>
<feature type="binding site" description="axial binding residue" evidence="5">
    <location>
        <position position="298"/>
    </location>
    <ligand>
        <name>heme b</name>
        <dbReference type="ChEBI" id="CHEBI:60344"/>
    </ligand>
    <ligandPart>
        <name>Fe</name>
        <dbReference type="ChEBI" id="CHEBI:18248"/>
    </ligandPart>
</feature>
<keyword evidence="2" id="KW-0223">Dioxygenase</keyword>
<dbReference type="OrthoDB" id="823504at2759"/>
<dbReference type="GO" id="GO:0006979">
    <property type="term" value="P:response to oxidative stress"/>
    <property type="evidence" value="ECO:0007669"/>
    <property type="project" value="InterPro"/>
</dbReference>
<dbReference type="CDD" id="cd09817">
    <property type="entry name" value="linoleate_diol_synthase_like"/>
    <property type="match status" value="1"/>
</dbReference>
<name>A0A6A7BZY5_9PEZI</name>
<dbReference type="PANTHER" id="PTHR11903:SF13">
    <property type="entry name" value="LINOLEATE 10R-LIPOXYGENASE"/>
    <property type="match status" value="1"/>
</dbReference>
<protein>
    <submittedName>
        <fullName evidence="6">Linoleate diol synthase</fullName>
    </submittedName>
</protein>
<keyword evidence="1 5" id="KW-0479">Metal-binding</keyword>
<dbReference type="GO" id="GO:0016705">
    <property type="term" value="F:oxidoreductase activity, acting on paired donors, with incorporation or reduction of molecular oxygen"/>
    <property type="evidence" value="ECO:0007669"/>
    <property type="project" value="InterPro"/>
</dbReference>
<organism evidence="6 7">
    <name type="scientific">Piedraia hortae CBS 480.64</name>
    <dbReference type="NCBI Taxonomy" id="1314780"/>
    <lineage>
        <taxon>Eukaryota</taxon>
        <taxon>Fungi</taxon>
        <taxon>Dikarya</taxon>
        <taxon>Ascomycota</taxon>
        <taxon>Pezizomycotina</taxon>
        <taxon>Dothideomycetes</taxon>
        <taxon>Dothideomycetidae</taxon>
        <taxon>Capnodiales</taxon>
        <taxon>Piedraiaceae</taxon>
        <taxon>Piedraia</taxon>
    </lineage>
</organism>
<gene>
    <name evidence="6" type="ORF">K470DRAFT_281811</name>
</gene>
<dbReference type="GO" id="GO:0005506">
    <property type="term" value="F:iron ion binding"/>
    <property type="evidence" value="ECO:0007669"/>
    <property type="project" value="InterPro"/>
</dbReference>
<dbReference type="SUPFAM" id="SSF48264">
    <property type="entry name" value="Cytochrome P450"/>
    <property type="match status" value="1"/>
</dbReference>
<sequence length="1015" mass="114191">MEHLIIASALLQHGTLDDVLTGKLVTQLWNDLEHPPTSSVVRQYRMPDGSGNSERFPQMGKSFMPYARTVASGITQAGALPDPGILFDTCMARETKDGKPHPAKISSMLFYLASIITHDLFKTNGRDAAINETSSYLDLAPLYGSTWEEQKEMRTMKDGKLKPDCFSEAKLLYFPPGVGALLIMFNRYHNWMAEQLALINEGGRFTENEKQPEVERYGEKINKRDDDLFQTARLVTCVLYVNIILKDYVRTILNLNSSGNKWSGTEWNLDPRMEIENGPPRGTGNQVSCEFNLVYRWHAAISSRDAEWTSKEYNNLMKAAGVDVDPSEASEPQNIYQFLGALRKAEDGMKKLDPTERPFPPSQHETLQRISDGPLKGRYDDNQLAEIITNGIEDCANAFGPLQTPPIMKVIEVLGITQARQWGVASLNEFRQHFNLKPHMQFEDITSNTKVQKALRHLYGTPDKVELYPGLMLEDAKPHMEPGSGLCPPFTVSRAVLADAVALVRGDCFYTTSCTPGLLTNFGFKESSYDTNINSGGVFYKLMLRALPQNFHPCSVYAHFPFTVPHRMQTILRDLAKENLYNFDKPRPIPRPQQVTSYKAAVELLENSTSYRVFWTPAIEFLMGDKGRNFMLACDNSASFKSRSFMDKALYLNDGRGTEPCGQERWFAAVRDFYTRVGTELVQQNSCKLAGKAYIDVLRDVGYRAHPRFCAKLFGIQLRDPDQCDPGEFTESSFLAALTSVFTTVFYDIEPAKSFALHQRAKEAARHLGATLELIIDFLAVNDTLPNGSPHDELHQWGHHMLRSLHAQEPNVDTLIWTNLIGTLGGMCTNQVQILGQVLDYLLSPQGLQTDWPAIQKLSQSDDPDSFAQLMRYFTELFRLHGETALFRVVAEDTPTHSKGDVVLVNLPAASRDPEAFPDPESINLNRPWKDYIHLGWGMHKCLGAEMTLVANTALLRVLGRLKGLQPERVVARGVRGPARVDKIPFGDSGFHAYLDESWAETGPFPRNLRCVYEV</sequence>
<dbReference type="CDD" id="cd20612">
    <property type="entry name" value="CYP_LDS-like_C"/>
    <property type="match status" value="1"/>
</dbReference>
<dbReference type="GO" id="GO:0051213">
    <property type="term" value="F:dioxygenase activity"/>
    <property type="evidence" value="ECO:0007669"/>
    <property type="project" value="UniProtKB-KW"/>
</dbReference>
<keyword evidence="3" id="KW-0560">Oxidoreductase</keyword>
<dbReference type="InterPro" id="IPR019791">
    <property type="entry name" value="Haem_peroxidase_animal"/>
</dbReference>
<keyword evidence="7" id="KW-1185">Reference proteome</keyword>
<evidence type="ECO:0000256" key="5">
    <source>
        <dbReference type="PIRSR" id="PIRSR619791-2"/>
    </source>
</evidence>
<dbReference type="GO" id="GO:0004497">
    <property type="term" value="F:monooxygenase activity"/>
    <property type="evidence" value="ECO:0007669"/>
    <property type="project" value="InterPro"/>
</dbReference>
<reference evidence="6" key="1">
    <citation type="journal article" date="2020" name="Stud. Mycol.">
        <title>101 Dothideomycetes genomes: a test case for predicting lifestyles and emergence of pathogens.</title>
        <authorList>
            <person name="Haridas S."/>
            <person name="Albert R."/>
            <person name="Binder M."/>
            <person name="Bloem J."/>
            <person name="Labutti K."/>
            <person name="Salamov A."/>
            <person name="Andreopoulos B."/>
            <person name="Baker S."/>
            <person name="Barry K."/>
            <person name="Bills G."/>
            <person name="Bluhm B."/>
            <person name="Cannon C."/>
            <person name="Castanera R."/>
            <person name="Culley D."/>
            <person name="Daum C."/>
            <person name="Ezra D."/>
            <person name="Gonzalez J."/>
            <person name="Henrissat B."/>
            <person name="Kuo A."/>
            <person name="Liang C."/>
            <person name="Lipzen A."/>
            <person name="Lutzoni F."/>
            <person name="Magnuson J."/>
            <person name="Mondo S."/>
            <person name="Nolan M."/>
            <person name="Ohm R."/>
            <person name="Pangilinan J."/>
            <person name="Park H.-J."/>
            <person name="Ramirez L."/>
            <person name="Alfaro M."/>
            <person name="Sun H."/>
            <person name="Tritt A."/>
            <person name="Yoshinaga Y."/>
            <person name="Zwiers L.-H."/>
            <person name="Turgeon B."/>
            <person name="Goodwin S."/>
            <person name="Spatafora J."/>
            <person name="Crous P."/>
            <person name="Grigoriev I."/>
        </authorList>
    </citation>
    <scope>NUCLEOTIDE SEQUENCE</scope>
    <source>
        <strain evidence="6">CBS 480.64</strain>
    </source>
</reference>
<dbReference type="InterPro" id="IPR036396">
    <property type="entry name" value="Cyt_P450_sf"/>
</dbReference>
<dbReference type="PRINTS" id="PR00457">
    <property type="entry name" value="ANPEROXIDASE"/>
</dbReference>
<dbReference type="PROSITE" id="PS50292">
    <property type="entry name" value="PEROXIDASE_3"/>
    <property type="match status" value="1"/>
</dbReference>
<dbReference type="EMBL" id="MU005977">
    <property type="protein sequence ID" value="KAF2860876.1"/>
    <property type="molecule type" value="Genomic_DNA"/>
</dbReference>
<evidence type="ECO:0000313" key="7">
    <source>
        <dbReference type="Proteomes" id="UP000799421"/>
    </source>
</evidence>
<dbReference type="AlphaFoldDB" id="A0A6A7BZY5"/>
<dbReference type="InterPro" id="IPR037120">
    <property type="entry name" value="Haem_peroxidase_sf_animal"/>
</dbReference>
<evidence type="ECO:0000313" key="6">
    <source>
        <dbReference type="EMBL" id="KAF2860876.1"/>
    </source>
</evidence>
<evidence type="ECO:0000256" key="4">
    <source>
        <dbReference type="ARBA" id="ARBA00023004"/>
    </source>
</evidence>
<keyword evidence="4 5" id="KW-0408">Iron</keyword>
<dbReference type="GO" id="GO:0006631">
    <property type="term" value="P:fatty acid metabolic process"/>
    <property type="evidence" value="ECO:0007669"/>
    <property type="project" value="UniProtKB-ARBA"/>
</dbReference>
<dbReference type="Proteomes" id="UP000799421">
    <property type="component" value="Unassembled WGS sequence"/>
</dbReference>
<dbReference type="GO" id="GO:0020037">
    <property type="term" value="F:heme binding"/>
    <property type="evidence" value="ECO:0007669"/>
    <property type="project" value="InterPro"/>
</dbReference>
<dbReference type="Gene3D" id="1.10.630.10">
    <property type="entry name" value="Cytochrome P450"/>
    <property type="match status" value="1"/>
</dbReference>
<proteinExistence type="predicted"/>
<dbReference type="GO" id="GO:0004601">
    <property type="term" value="F:peroxidase activity"/>
    <property type="evidence" value="ECO:0007669"/>
    <property type="project" value="InterPro"/>
</dbReference>
<dbReference type="InterPro" id="IPR050783">
    <property type="entry name" value="Oxylipin_biosynth_metab"/>
</dbReference>
<keyword evidence="5" id="KW-0349">Heme</keyword>
<accession>A0A6A7BZY5</accession>
<dbReference type="Gene3D" id="1.10.640.10">
    <property type="entry name" value="Haem peroxidase domain superfamily, animal type"/>
    <property type="match status" value="1"/>
</dbReference>
<evidence type="ECO:0000256" key="2">
    <source>
        <dbReference type="ARBA" id="ARBA00022964"/>
    </source>
</evidence>
<evidence type="ECO:0000256" key="1">
    <source>
        <dbReference type="ARBA" id="ARBA00022723"/>
    </source>
</evidence>